<dbReference type="AlphaFoldDB" id="A0A9P5Q4T0"/>
<reference evidence="2" key="1">
    <citation type="submission" date="2020-11" db="EMBL/GenBank/DDBJ databases">
        <authorList>
            <consortium name="DOE Joint Genome Institute"/>
            <person name="Ahrendt S."/>
            <person name="Riley R."/>
            <person name="Andreopoulos W."/>
            <person name="Labutti K."/>
            <person name="Pangilinan J."/>
            <person name="Ruiz-Duenas F.J."/>
            <person name="Barrasa J.M."/>
            <person name="Sanchez-Garcia M."/>
            <person name="Camarero S."/>
            <person name="Miyauchi S."/>
            <person name="Serrano A."/>
            <person name="Linde D."/>
            <person name="Babiker R."/>
            <person name="Drula E."/>
            <person name="Ayuso-Fernandez I."/>
            <person name="Pacheco R."/>
            <person name="Padilla G."/>
            <person name="Ferreira P."/>
            <person name="Barriuso J."/>
            <person name="Kellner H."/>
            <person name="Castanera R."/>
            <person name="Alfaro M."/>
            <person name="Ramirez L."/>
            <person name="Pisabarro A.G."/>
            <person name="Kuo A."/>
            <person name="Tritt A."/>
            <person name="Lipzen A."/>
            <person name="He G."/>
            <person name="Yan M."/>
            <person name="Ng V."/>
            <person name="Cullen D."/>
            <person name="Martin F."/>
            <person name="Rosso M.-N."/>
            <person name="Henrissat B."/>
            <person name="Hibbett D."/>
            <person name="Martinez A.T."/>
            <person name="Grigoriev I.V."/>
        </authorList>
    </citation>
    <scope>NUCLEOTIDE SEQUENCE</scope>
    <source>
        <strain evidence="2">AH 40177</strain>
    </source>
</reference>
<keyword evidence="1" id="KW-0732">Signal</keyword>
<comment type="caution">
    <text evidence="2">The sequence shown here is derived from an EMBL/GenBank/DDBJ whole genome shotgun (WGS) entry which is preliminary data.</text>
</comment>
<protein>
    <submittedName>
        <fullName evidence="2">Uncharacterized protein</fullName>
    </submittedName>
</protein>
<accession>A0A9P5Q4T0</accession>
<feature type="signal peptide" evidence="1">
    <location>
        <begin position="1"/>
        <end position="22"/>
    </location>
</feature>
<name>A0A9P5Q4T0_9AGAR</name>
<evidence type="ECO:0000313" key="3">
    <source>
        <dbReference type="Proteomes" id="UP000772434"/>
    </source>
</evidence>
<organism evidence="2 3">
    <name type="scientific">Rhodocollybia butyracea</name>
    <dbReference type="NCBI Taxonomy" id="206335"/>
    <lineage>
        <taxon>Eukaryota</taxon>
        <taxon>Fungi</taxon>
        <taxon>Dikarya</taxon>
        <taxon>Basidiomycota</taxon>
        <taxon>Agaricomycotina</taxon>
        <taxon>Agaricomycetes</taxon>
        <taxon>Agaricomycetidae</taxon>
        <taxon>Agaricales</taxon>
        <taxon>Marasmiineae</taxon>
        <taxon>Omphalotaceae</taxon>
        <taxon>Rhodocollybia</taxon>
    </lineage>
</organism>
<proteinExistence type="predicted"/>
<dbReference type="EMBL" id="JADNRY010000015">
    <property type="protein sequence ID" value="KAF9074082.1"/>
    <property type="molecule type" value="Genomic_DNA"/>
</dbReference>
<feature type="chain" id="PRO_5040311119" evidence="1">
    <location>
        <begin position="23"/>
        <end position="223"/>
    </location>
</feature>
<dbReference type="Proteomes" id="UP000772434">
    <property type="component" value="Unassembled WGS sequence"/>
</dbReference>
<keyword evidence="3" id="KW-1185">Reference proteome</keyword>
<gene>
    <name evidence="2" type="ORF">BDP27DRAFT_1416761</name>
</gene>
<evidence type="ECO:0000313" key="2">
    <source>
        <dbReference type="EMBL" id="KAF9074082.1"/>
    </source>
</evidence>
<sequence>MFLTHHWLRFILLAVLMSPACAAPLERRDVKYKLKSLDKHGDLVMIPMNAPYELNRCVIALATEMGDGNVQDIKHEGTMTSNAVFDPSIMLYYKLMEGRYCRVPYTCYGSVVTPPKDKNPQEIMFGTIISHTVIPRTKKPRYYVFHQPFPAGISGAQLKSAKELREELFFEFLTEFALVRPWLMRMAFLETEHATLEESDSEVVIKAGNLVRKKMDMKTTVPT</sequence>
<evidence type="ECO:0000256" key="1">
    <source>
        <dbReference type="SAM" id="SignalP"/>
    </source>
</evidence>